<feature type="region of interest" description="Disordered" evidence="1">
    <location>
        <begin position="1"/>
        <end position="22"/>
    </location>
</feature>
<accession>A0A8J6BH78</accession>
<feature type="compositionally biased region" description="Basic and acidic residues" evidence="1">
    <location>
        <begin position="1"/>
        <end position="12"/>
    </location>
</feature>
<dbReference type="Proteomes" id="UP000770717">
    <property type="component" value="Unassembled WGS sequence"/>
</dbReference>
<evidence type="ECO:0000313" key="3">
    <source>
        <dbReference type="Proteomes" id="UP000770717"/>
    </source>
</evidence>
<comment type="caution">
    <text evidence="2">The sequence shown here is derived from an EMBL/GenBank/DDBJ whole genome shotgun (WGS) entry which is preliminary data.</text>
</comment>
<feature type="region of interest" description="Disordered" evidence="1">
    <location>
        <begin position="55"/>
        <end position="99"/>
    </location>
</feature>
<gene>
    <name evidence="2" type="ORF">GDO78_021987</name>
</gene>
<name>A0A8J6BH78_ELECQ</name>
<proteinExistence type="predicted"/>
<dbReference type="EMBL" id="WNTK01007260">
    <property type="protein sequence ID" value="KAG9463320.1"/>
    <property type="molecule type" value="Genomic_DNA"/>
</dbReference>
<evidence type="ECO:0000256" key="1">
    <source>
        <dbReference type="SAM" id="MobiDB-lite"/>
    </source>
</evidence>
<evidence type="ECO:0000313" key="2">
    <source>
        <dbReference type="EMBL" id="KAG9463320.1"/>
    </source>
</evidence>
<organism evidence="2 3">
    <name type="scientific">Eleutherodactylus coqui</name>
    <name type="common">Puerto Rican coqui</name>
    <dbReference type="NCBI Taxonomy" id="57060"/>
    <lineage>
        <taxon>Eukaryota</taxon>
        <taxon>Metazoa</taxon>
        <taxon>Chordata</taxon>
        <taxon>Craniata</taxon>
        <taxon>Vertebrata</taxon>
        <taxon>Euteleostomi</taxon>
        <taxon>Amphibia</taxon>
        <taxon>Batrachia</taxon>
        <taxon>Anura</taxon>
        <taxon>Neobatrachia</taxon>
        <taxon>Hyloidea</taxon>
        <taxon>Eleutherodactylidae</taxon>
        <taxon>Eleutherodactylinae</taxon>
        <taxon>Eleutherodactylus</taxon>
        <taxon>Eleutherodactylus</taxon>
    </lineage>
</organism>
<keyword evidence="3" id="KW-1185">Reference proteome</keyword>
<feature type="compositionally biased region" description="Polar residues" evidence="1">
    <location>
        <begin position="78"/>
        <end position="99"/>
    </location>
</feature>
<reference evidence="2" key="1">
    <citation type="thesis" date="2020" institute="ProQuest LLC" country="789 East Eisenhower Parkway, Ann Arbor, MI, USA">
        <title>Comparative Genomics and Chromosome Evolution.</title>
        <authorList>
            <person name="Mudd A.B."/>
        </authorList>
    </citation>
    <scope>NUCLEOTIDE SEQUENCE</scope>
    <source>
        <strain evidence="2">HN-11 Male</strain>
        <tissue evidence="2">Kidney and liver</tissue>
    </source>
</reference>
<sequence>MGKSSDRSDFQRGRSSALDQDVTANRGGFVCNGVIETNIQQKRILWTEAACHQQGSEEVRTRSDQQVLHSQEQRDTAPETTLSKCTNSPVLTRMGVNSR</sequence>
<dbReference type="AlphaFoldDB" id="A0A8J6BH78"/>
<protein>
    <submittedName>
        <fullName evidence="2">Uncharacterized protein</fullName>
    </submittedName>
</protein>